<evidence type="ECO:0000256" key="1">
    <source>
        <dbReference type="SAM" id="SignalP"/>
    </source>
</evidence>
<proteinExistence type="predicted"/>
<dbReference type="EMBL" id="JAVHJL010000007">
    <property type="protein sequence ID" value="KAK6499856.1"/>
    <property type="molecule type" value="Genomic_DNA"/>
</dbReference>
<protein>
    <submittedName>
        <fullName evidence="2">Uncharacterized protein</fullName>
    </submittedName>
</protein>
<sequence>MQIKSIIAVAVVGLTPLVSATAFTCPTGKTFYCCTNSGPLGGTCIAYDPNYGCPSGAPNYPSCCYSGSVDCTWATAKPSGVYTCLCP</sequence>
<feature type="chain" id="PRO_5044001583" evidence="1">
    <location>
        <begin position="23"/>
        <end position="87"/>
    </location>
</feature>
<name>A0AAV9W064_9PEZI</name>
<comment type="caution">
    <text evidence="2">The sequence shown here is derived from an EMBL/GenBank/DDBJ whole genome shotgun (WGS) entry which is preliminary data.</text>
</comment>
<keyword evidence="3" id="KW-1185">Reference proteome</keyword>
<dbReference type="Proteomes" id="UP001370758">
    <property type="component" value="Unassembled WGS sequence"/>
</dbReference>
<evidence type="ECO:0000313" key="2">
    <source>
        <dbReference type="EMBL" id="KAK6499856.1"/>
    </source>
</evidence>
<keyword evidence="1" id="KW-0732">Signal</keyword>
<feature type="signal peptide" evidence="1">
    <location>
        <begin position="1"/>
        <end position="22"/>
    </location>
</feature>
<evidence type="ECO:0000313" key="3">
    <source>
        <dbReference type="Proteomes" id="UP001370758"/>
    </source>
</evidence>
<organism evidence="2 3">
    <name type="scientific">Arthrobotrys musiformis</name>
    <dbReference type="NCBI Taxonomy" id="47236"/>
    <lineage>
        <taxon>Eukaryota</taxon>
        <taxon>Fungi</taxon>
        <taxon>Dikarya</taxon>
        <taxon>Ascomycota</taxon>
        <taxon>Pezizomycotina</taxon>
        <taxon>Orbiliomycetes</taxon>
        <taxon>Orbiliales</taxon>
        <taxon>Orbiliaceae</taxon>
        <taxon>Arthrobotrys</taxon>
    </lineage>
</organism>
<reference evidence="2 3" key="1">
    <citation type="submission" date="2023-08" db="EMBL/GenBank/DDBJ databases">
        <authorList>
            <person name="Palmer J.M."/>
        </authorList>
    </citation>
    <scope>NUCLEOTIDE SEQUENCE [LARGE SCALE GENOMIC DNA]</scope>
    <source>
        <strain evidence="2 3">TWF481</strain>
    </source>
</reference>
<accession>A0AAV9W064</accession>
<gene>
    <name evidence="2" type="ORF">TWF481_010213</name>
</gene>
<dbReference type="AlphaFoldDB" id="A0AAV9W064"/>